<dbReference type="Gene3D" id="3.90.1150.200">
    <property type="match status" value="1"/>
</dbReference>
<proteinExistence type="predicted"/>
<dbReference type="AlphaFoldDB" id="A0A3P3XS64"/>
<name>A0A3P3XS64_9SPIR</name>
<evidence type="ECO:0000313" key="1">
    <source>
        <dbReference type="EMBL" id="SLM19146.1"/>
    </source>
</evidence>
<protein>
    <submittedName>
        <fullName evidence="1">Uncharacterized protein</fullName>
    </submittedName>
</protein>
<dbReference type="EMBL" id="FWDO01000005">
    <property type="protein sequence ID" value="SLM19146.1"/>
    <property type="molecule type" value="Genomic_DNA"/>
</dbReference>
<organism evidence="1">
    <name type="scientific">uncultured spirochete</name>
    <dbReference type="NCBI Taxonomy" id="156406"/>
    <lineage>
        <taxon>Bacteria</taxon>
        <taxon>Pseudomonadati</taxon>
        <taxon>Spirochaetota</taxon>
        <taxon>Spirochaetia</taxon>
        <taxon>Spirochaetales</taxon>
        <taxon>environmental samples</taxon>
    </lineage>
</organism>
<sequence>MPEAEERISYNMPSFYQNGTVRKIVEFRLRENLAKTKGP</sequence>
<reference evidence="1" key="1">
    <citation type="submission" date="2017-02" db="EMBL/GenBank/DDBJ databases">
        <authorList>
            <person name="Regsiter A."/>
            <person name="William W."/>
        </authorList>
    </citation>
    <scope>NUCLEOTIDE SEQUENCE</scope>
    <source>
        <strain evidence="1">BdmA 4</strain>
    </source>
</reference>
<gene>
    <name evidence="1" type="ORF">SPIRO4BDMA_50661</name>
</gene>
<dbReference type="SUPFAM" id="SSF159888">
    <property type="entry name" value="YdhG-like"/>
    <property type="match status" value="1"/>
</dbReference>
<accession>A0A3P3XS64</accession>